<evidence type="ECO:0000256" key="6">
    <source>
        <dbReference type="PROSITE-ProRule" id="PRU00169"/>
    </source>
</evidence>
<evidence type="ECO:0000259" key="7">
    <source>
        <dbReference type="PROSITE" id="PS01124"/>
    </source>
</evidence>
<dbReference type="PROSITE" id="PS00041">
    <property type="entry name" value="HTH_ARAC_FAMILY_1"/>
    <property type="match status" value="1"/>
</dbReference>
<dbReference type="SUPFAM" id="SSF52172">
    <property type="entry name" value="CheY-like"/>
    <property type="match status" value="1"/>
</dbReference>
<dbReference type="PROSITE" id="PS01124">
    <property type="entry name" value="HTH_ARAC_FAMILY_2"/>
    <property type="match status" value="1"/>
</dbReference>
<dbReference type="Pfam" id="PF00072">
    <property type="entry name" value="Response_reg"/>
    <property type="match status" value="1"/>
</dbReference>
<dbReference type="PRINTS" id="PR00032">
    <property type="entry name" value="HTHARAC"/>
</dbReference>
<evidence type="ECO:0000259" key="9">
    <source>
        <dbReference type="PROSITE" id="PS50943"/>
    </source>
</evidence>
<dbReference type="InterPro" id="IPR001789">
    <property type="entry name" value="Sig_transdc_resp-reg_receiver"/>
</dbReference>
<feature type="domain" description="Response regulatory" evidence="8">
    <location>
        <begin position="4"/>
        <end position="123"/>
    </location>
</feature>
<name>A0A1M7J2C9_9FIRM</name>
<gene>
    <name evidence="10" type="ORF">SAMN02746066_02097</name>
</gene>
<evidence type="ECO:0000256" key="1">
    <source>
        <dbReference type="ARBA" id="ARBA00018672"/>
    </source>
</evidence>
<dbReference type="PANTHER" id="PTHR43280">
    <property type="entry name" value="ARAC-FAMILY TRANSCRIPTIONAL REGULATOR"/>
    <property type="match status" value="1"/>
</dbReference>
<dbReference type="PROSITE" id="PS50110">
    <property type="entry name" value="RESPONSE_REGULATORY"/>
    <property type="match status" value="1"/>
</dbReference>
<dbReference type="PROSITE" id="PS50943">
    <property type="entry name" value="HTH_CROC1"/>
    <property type="match status" value="1"/>
</dbReference>
<dbReference type="STRING" id="1120996.SAMN02746066_02097"/>
<dbReference type="RefSeq" id="WP_084139192.1">
    <property type="nucleotide sequence ID" value="NZ_FRCP01000010.1"/>
</dbReference>
<dbReference type="GO" id="GO:0000160">
    <property type="term" value="P:phosphorelay signal transduction system"/>
    <property type="evidence" value="ECO:0007669"/>
    <property type="project" value="InterPro"/>
</dbReference>
<dbReference type="InterPro" id="IPR011006">
    <property type="entry name" value="CheY-like_superfamily"/>
</dbReference>
<dbReference type="Gene3D" id="3.40.50.2300">
    <property type="match status" value="1"/>
</dbReference>
<dbReference type="Pfam" id="PF12833">
    <property type="entry name" value="HTH_18"/>
    <property type="match status" value="1"/>
</dbReference>
<dbReference type="SMART" id="SM00342">
    <property type="entry name" value="HTH_ARAC"/>
    <property type="match status" value="1"/>
</dbReference>
<evidence type="ECO:0000313" key="11">
    <source>
        <dbReference type="Proteomes" id="UP000184038"/>
    </source>
</evidence>
<dbReference type="OrthoDB" id="9794370at2"/>
<reference evidence="10 11" key="1">
    <citation type="submission" date="2016-11" db="EMBL/GenBank/DDBJ databases">
        <authorList>
            <person name="Jaros S."/>
            <person name="Januszkiewicz K."/>
            <person name="Wedrychowicz H."/>
        </authorList>
    </citation>
    <scope>NUCLEOTIDE SEQUENCE [LARGE SCALE GENOMIC DNA]</scope>
    <source>
        <strain evidence="10 11">DSM 15930</strain>
    </source>
</reference>
<dbReference type="Proteomes" id="UP000184038">
    <property type="component" value="Unassembled WGS sequence"/>
</dbReference>
<comment type="caution">
    <text evidence="6">Lacks conserved residue(s) required for the propagation of feature annotation.</text>
</comment>
<dbReference type="InterPro" id="IPR018060">
    <property type="entry name" value="HTH_AraC"/>
</dbReference>
<dbReference type="AlphaFoldDB" id="A0A1M7J2C9"/>
<dbReference type="SMART" id="SM00448">
    <property type="entry name" value="REC"/>
    <property type="match status" value="1"/>
</dbReference>
<protein>
    <recommendedName>
        <fullName evidence="1">Stage 0 sporulation protein A homolog</fullName>
    </recommendedName>
</protein>
<dbReference type="PANTHER" id="PTHR43280:SF2">
    <property type="entry name" value="HTH-TYPE TRANSCRIPTIONAL REGULATOR EXSA"/>
    <property type="match status" value="1"/>
</dbReference>
<dbReference type="InterPro" id="IPR009057">
    <property type="entry name" value="Homeodomain-like_sf"/>
</dbReference>
<dbReference type="GO" id="GO:0043565">
    <property type="term" value="F:sequence-specific DNA binding"/>
    <property type="evidence" value="ECO:0007669"/>
    <property type="project" value="InterPro"/>
</dbReference>
<evidence type="ECO:0000256" key="4">
    <source>
        <dbReference type="ARBA" id="ARBA00023163"/>
    </source>
</evidence>
<keyword evidence="2" id="KW-0805">Transcription regulation</keyword>
<accession>A0A1M7J2C9</accession>
<dbReference type="Gene3D" id="1.10.10.60">
    <property type="entry name" value="Homeodomain-like"/>
    <property type="match status" value="2"/>
</dbReference>
<evidence type="ECO:0000313" key="10">
    <source>
        <dbReference type="EMBL" id="SHM47083.1"/>
    </source>
</evidence>
<feature type="domain" description="HTH cro/C1-type" evidence="9">
    <location>
        <begin position="432"/>
        <end position="459"/>
    </location>
</feature>
<dbReference type="InterPro" id="IPR020449">
    <property type="entry name" value="Tscrpt_reg_AraC-type_HTH"/>
</dbReference>
<evidence type="ECO:0000256" key="3">
    <source>
        <dbReference type="ARBA" id="ARBA00023125"/>
    </source>
</evidence>
<dbReference type="CDD" id="cd00093">
    <property type="entry name" value="HTH_XRE"/>
    <property type="match status" value="1"/>
</dbReference>
<dbReference type="SUPFAM" id="SSF46689">
    <property type="entry name" value="Homeodomain-like"/>
    <property type="match status" value="2"/>
</dbReference>
<dbReference type="GO" id="GO:0003700">
    <property type="term" value="F:DNA-binding transcription factor activity"/>
    <property type="evidence" value="ECO:0007669"/>
    <property type="project" value="InterPro"/>
</dbReference>
<evidence type="ECO:0000259" key="8">
    <source>
        <dbReference type="PROSITE" id="PS50110"/>
    </source>
</evidence>
<dbReference type="InterPro" id="IPR018062">
    <property type="entry name" value="HTH_AraC-typ_CS"/>
</dbReference>
<proteinExistence type="predicted"/>
<keyword evidence="4" id="KW-0804">Transcription</keyword>
<comment type="function">
    <text evidence="5">May play the central regulatory role in sporulation. It may be an element of the effector pathway responsible for the activation of sporulation genes in response to nutritional stress. Spo0A may act in concert with spo0H (a sigma factor) to control the expression of some genes that are critical to the sporulation process.</text>
</comment>
<evidence type="ECO:0000256" key="2">
    <source>
        <dbReference type="ARBA" id="ARBA00023015"/>
    </source>
</evidence>
<keyword evidence="3 10" id="KW-0238">DNA-binding</keyword>
<dbReference type="InterPro" id="IPR001387">
    <property type="entry name" value="Cro/C1-type_HTH"/>
</dbReference>
<feature type="domain" description="HTH araC/xylS-type" evidence="7">
    <location>
        <begin position="420"/>
        <end position="518"/>
    </location>
</feature>
<keyword evidence="11" id="KW-1185">Reference proteome</keyword>
<sequence length="525" mass="61182">MMYKVLIAERDIEYVDQLRGIINRDYRNCQITDIVGSSREVIEILGKENSDIDVAIINVKLTGVNGLEAIKKVRQKNFDTRILVLSEFSYLEFAQEAIRLKVDNYIIIPANDNEISDAIRLCLEEIVRMNHYKQKICSVTTEYQEAKQYIEYSYIYTVLFSKLSSRDIKKYVELLGVSLKGCMVNMELESDDMKLINKQTILQQIYECIHEYDGGIFRFVVGPKINRHIVLYVSYLCEETENNNSKLKELLKTIAKEIKMKFLIDVYIGIGKVEEMINIYASYQDSIRNLLEMKNLLDTSGIQDSESYYGNLYKDLERKYLTSLRLKDGESSNYLNHLLDCIDHFCEEVRKSKIIELLVLTRHTMTGFDWEAYSQDNFTEYLLAVSNIPISELKSWAHQTFEYIQYSQVDQNRLYTKAVSDAINIIDGEYTKNITLEEIAKRVGVSSQYLSKIFKDETNQTFVEYLTTLRINRAKDIIQTSDQPIKQVGIMVGYKDPNYFSRIFRSVVGISPSDFRDSVKYKIDK</sequence>
<dbReference type="EMBL" id="FRCP01000010">
    <property type="protein sequence ID" value="SHM47083.1"/>
    <property type="molecule type" value="Genomic_DNA"/>
</dbReference>
<organism evidence="10 11">
    <name type="scientific">Anaerosporobacter mobilis DSM 15930</name>
    <dbReference type="NCBI Taxonomy" id="1120996"/>
    <lineage>
        <taxon>Bacteria</taxon>
        <taxon>Bacillati</taxon>
        <taxon>Bacillota</taxon>
        <taxon>Clostridia</taxon>
        <taxon>Lachnospirales</taxon>
        <taxon>Lachnospiraceae</taxon>
        <taxon>Anaerosporobacter</taxon>
    </lineage>
</organism>
<evidence type="ECO:0000256" key="5">
    <source>
        <dbReference type="ARBA" id="ARBA00024867"/>
    </source>
</evidence>